<feature type="region of interest" description="Disordered" evidence="1">
    <location>
        <begin position="112"/>
        <end position="152"/>
    </location>
</feature>
<dbReference type="AlphaFoldDB" id="A0A4S2KJU7"/>
<feature type="region of interest" description="Disordered" evidence="1">
    <location>
        <begin position="852"/>
        <end position="903"/>
    </location>
</feature>
<evidence type="ECO:0000313" key="3">
    <source>
        <dbReference type="Proteomes" id="UP000310200"/>
    </source>
</evidence>
<protein>
    <submittedName>
        <fullName evidence="2">Uncharacterized protein</fullName>
    </submittedName>
</protein>
<dbReference type="Proteomes" id="UP000310200">
    <property type="component" value="Unassembled WGS sequence"/>
</dbReference>
<keyword evidence="3" id="KW-1185">Reference proteome</keyword>
<name>A0A4S2KJU7_9HYME</name>
<organism evidence="2 3">
    <name type="scientific">Temnothorax longispinosus</name>
    <dbReference type="NCBI Taxonomy" id="300112"/>
    <lineage>
        <taxon>Eukaryota</taxon>
        <taxon>Metazoa</taxon>
        <taxon>Ecdysozoa</taxon>
        <taxon>Arthropoda</taxon>
        <taxon>Hexapoda</taxon>
        <taxon>Insecta</taxon>
        <taxon>Pterygota</taxon>
        <taxon>Neoptera</taxon>
        <taxon>Endopterygota</taxon>
        <taxon>Hymenoptera</taxon>
        <taxon>Apocrita</taxon>
        <taxon>Aculeata</taxon>
        <taxon>Formicoidea</taxon>
        <taxon>Formicidae</taxon>
        <taxon>Myrmicinae</taxon>
        <taxon>Temnothorax</taxon>
    </lineage>
</organism>
<accession>A0A4S2KJU7</accession>
<feature type="compositionally biased region" description="Basic and acidic residues" evidence="1">
    <location>
        <begin position="214"/>
        <end position="240"/>
    </location>
</feature>
<reference evidence="2 3" key="1">
    <citation type="journal article" date="2019" name="Philos. Trans. R. Soc. Lond., B, Biol. Sci.">
        <title>Ant behaviour and brain gene expression of defending hosts depend on the ecological success of the intruding social parasite.</title>
        <authorList>
            <person name="Kaur R."/>
            <person name="Stoldt M."/>
            <person name="Jongepier E."/>
            <person name="Feldmeyer B."/>
            <person name="Menzel F."/>
            <person name="Bornberg-Bauer E."/>
            <person name="Foitzik S."/>
        </authorList>
    </citation>
    <scope>NUCLEOTIDE SEQUENCE [LARGE SCALE GENOMIC DNA]</scope>
    <source>
        <tissue evidence="2">Whole body</tissue>
    </source>
</reference>
<gene>
    <name evidence="2" type="ORF">DBV15_08260</name>
</gene>
<sequence>MARVVPGQSYLPLKKIETSTDMHNHGARSYQVLRGAMRGDRTEASLCVIRPERQIDQRDARATRTKVNCSPNAPPFPQAFCFEMELRETRDLHENGAETRVTRHIHHARISTYSNPGGAERMRWREGRRDGKGETEKERKSRDGKNEALKRRRRVGLGVGRIIPARSEGAGGKGDARWRVTVINSPPSGGSKETTEREVTTGVGEFVSERQMKLGEKTREERKDRGAGEGGEGELRRRTGDVTPTTTTDPKRRAENIKALARLQVGKRHYISSLKLIVPSASRRAGNFAREALYENPWTDFFPDGELRFPRLCIALPREPRKPSHSTYVTTHSHSVAISRRILFSEDYMSNERSRRRCLLREIYAAITRQVSGKHVDLPDPHVVLPRFLSDVHRGAKNITHFPQGPSSFNITKISIPAVVLTWRFSGPLREHTRSSPKSACPKLIRNVHSADRREVDICGNVNVEQSFPEQEAAGEARQSCPYHQLRDDLSVCNHRVGHQGLLLAYFNAPVERGGYYSCGFAAVRENWRLGESFAMDGADGQVTLRSICHSEGVRNSSVDEGLSAGLKNLLRSRNDARAPTPGVIYVREIGRASEARPISVSAENGAGPRASIKGAVAAERGYSLAHRSLVDGAAGERASICVKPLVDSRIWRDARRRDRIVSAEILLNARAAFSALLFLKLAEPRQRTRSCEEKKATRNNDGRMRRDRFGKVTRLRAHRDTNTGKEMEKISLNWDTLEMTTLNLSTGTGAVCEGTRAPDSSDSARDWTLLEKAISLSSRVVRRNMGTPREGARLYRRRFDDTRGYVFAQRHTEREWESEEKSNYNSLCIVGVIIGARASIMEVQRRLRIGRRQSKDGGGTGRVRWSGKKNEEKDEGGRGGDGKKERERKRKRESPRYSLDDLCGSDAISEASLESGLSPVTSPTRRCDTTINEVKGGTEGLPTELLYARESRAKSRGLLSKKARTFEGPGDSLIYLREWACDPAFGTEVPFHSLSSVCTVRTRGAPAEIQMTMIPSGLGYRIRALSASAIVGGYDECLFSEEGESRAIPGLPREKKRRRRNVFIRAIRCNPQVVGLQQNPTRAVTLGPFPSSRDILLVSHASFCRFVSPLSLSKQGLVAMNMIGLLQHCEIEFREHDSRARGETTPEKIRDAAKVGSYSREAGWKTVVCRGGNFPRKKRACLNVSPKARLRLQFVPSFAQSSLIKEKLKLCRRSYYCLEPSPASLASPRPASSLLTLT</sequence>
<evidence type="ECO:0000256" key="1">
    <source>
        <dbReference type="SAM" id="MobiDB-lite"/>
    </source>
</evidence>
<feature type="compositionally biased region" description="Basic and acidic residues" evidence="1">
    <location>
        <begin position="869"/>
        <end position="886"/>
    </location>
</feature>
<comment type="caution">
    <text evidence="2">The sequence shown here is derived from an EMBL/GenBank/DDBJ whole genome shotgun (WGS) entry which is preliminary data.</text>
</comment>
<evidence type="ECO:0000313" key="2">
    <source>
        <dbReference type="EMBL" id="TGZ49436.1"/>
    </source>
</evidence>
<proteinExistence type="predicted"/>
<feature type="region of interest" description="Disordered" evidence="1">
    <location>
        <begin position="214"/>
        <end position="250"/>
    </location>
</feature>
<feature type="compositionally biased region" description="Basic and acidic residues" evidence="1">
    <location>
        <begin position="120"/>
        <end position="149"/>
    </location>
</feature>
<dbReference type="EMBL" id="QBLH01002134">
    <property type="protein sequence ID" value="TGZ49436.1"/>
    <property type="molecule type" value="Genomic_DNA"/>
</dbReference>